<dbReference type="PANTHER" id="PTHR21426">
    <property type="entry name" value="EXOCYST COMPLEX COMPONENT 8"/>
    <property type="match status" value="1"/>
</dbReference>
<organism evidence="9 10">
    <name type="scientific">Lunasporangiospora selenospora</name>
    <dbReference type="NCBI Taxonomy" id="979761"/>
    <lineage>
        <taxon>Eukaryota</taxon>
        <taxon>Fungi</taxon>
        <taxon>Fungi incertae sedis</taxon>
        <taxon>Mucoromycota</taxon>
        <taxon>Mortierellomycotina</taxon>
        <taxon>Mortierellomycetes</taxon>
        <taxon>Mortierellales</taxon>
        <taxon>Mortierellaceae</taxon>
        <taxon>Lunasporangiospora</taxon>
    </lineage>
</organism>
<dbReference type="Pfam" id="PF08700">
    <property type="entry name" value="VPS51_Exo84_N"/>
    <property type="match status" value="1"/>
</dbReference>
<proteinExistence type="inferred from homology"/>
<feature type="compositionally biased region" description="Low complexity" evidence="7">
    <location>
        <begin position="1"/>
        <end position="10"/>
    </location>
</feature>
<keyword evidence="5" id="KW-0268">Exocytosis</keyword>
<dbReference type="GO" id="GO:0015031">
    <property type="term" value="P:protein transport"/>
    <property type="evidence" value="ECO:0007669"/>
    <property type="project" value="UniProtKB-KW"/>
</dbReference>
<dbReference type="InterPro" id="IPR016159">
    <property type="entry name" value="Cullin_repeat-like_dom_sf"/>
</dbReference>
<dbReference type="InterPro" id="IPR011993">
    <property type="entry name" value="PH-like_dom_sf"/>
</dbReference>
<sequence length="806" mass="90473">MASSSSINSTGPPPNPTPSPSKPIRHENLPPAPRKETSSPGIRQESEPAPVRNDAPLHSPVTRNDPPVSSPSPTPPVRRDTPTSQKSQKELPSPTIRKEVPVAPQRTESNSGLPTTPVRKNVLPKPSPMPPNISHSSSIGHISDGPGRQSAVDISQFSKEGFSHDEYLTKNLGTASEDTVRAFLQLLKDSKSLAAEDLQENVFKNYNEFVTISKEISKLESDMQVLRGHLDDLKASSDSLIDDDDEFLLAAGIEESAPVVPKRMTMMVSSMSDLTSVYKAQMMALWEGIDGAQKMLPYHPKRRLVRESPSFVEVNVSSNKIKHPVHIVLMNDALLVATRKKKTATHSKFKLVGDRCWALTDITIEDMKDTNDLRNAIKIKHGNEFFVYKTEKGQEKQSMLVNTKRATDDMLAKSNESRNKDTYGLPTMPNRAGMKFRASVGLSQSDFRWLAEFTDELDVLIAQREFDGAVAGVEKATVMLSQISLPGAKREDSRKRLDERVSRLARAILMDLGNPHVAKSMALKNVGWLERLGCLDQAKEVFLTSRTKVIRQRMGLAKSKRDPVVHIEELSVIVFTTIWNTCEWFEASFKSPKMTSSLVKWVKEEIENFADNYKDIVFGQGNFQVIADCFKIAQEQCSKLKEVGLDQLFVLETMLMPYLAEIISEHERRCLERMDAIIEHDDFAPMSGEDLGSSTPLSASMVAFYTVMMQFVNNACLIGNIMLYSRIVENVSNLFKAYVNRTIQVYEEVGLNNEQITVVNSNFEFISGNFISRVTVQLQHRFERPIPELETVREELTDVELQYHVQ</sequence>
<dbReference type="Gene3D" id="1.20.58.1210">
    <property type="entry name" value="Exo84p, N-terminal helical domain"/>
    <property type="match status" value="1"/>
</dbReference>
<dbReference type="GO" id="GO:0006893">
    <property type="term" value="P:Golgi to plasma membrane transport"/>
    <property type="evidence" value="ECO:0007669"/>
    <property type="project" value="TreeGrafter"/>
</dbReference>
<dbReference type="PANTHER" id="PTHR21426:SF12">
    <property type="entry name" value="EXOCYST COMPLEX COMPONENT 8"/>
    <property type="match status" value="1"/>
</dbReference>
<comment type="subcellular location">
    <subcellularLocation>
        <location evidence="1">Cytoplasmic vesicle</location>
        <location evidence="1">Secretory vesicle</location>
    </subcellularLocation>
</comment>
<evidence type="ECO:0000256" key="7">
    <source>
        <dbReference type="SAM" id="MobiDB-lite"/>
    </source>
</evidence>
<accession>A0A9P6KDY0</accession>
<keyword evidence="4" id="KW-0813">Transport</keyword>
<dbReference type="OrthoDB" id="642193at2759"/>
<dbReference type="Pfam" id="PF25345">
    <property type="entry name" value="PH_EXO84"/>
    <property type="match status" value="1"/>
</dbReference>
<feature type="region of interest" description="Disordered" evidence="7">
    <location>
        <begin position="1"/>
        <end position="130"/>
    </location>
</feature>
<dbReference type="GO" id="GO:0030133">
    <property type="term" value="C:transport vesicle"/>
    <property type="evidence" value="ECO:0007669"/>
    <property type="project" value="UniProtKB-SubCell"/>
</dbReference>
<evidence type="ECO:0000313" key="10">
    <source>
        <dbReference type="Proteomes" id="UP000780801"/>
    </source>
</evidence>
<evidence type="ECO:0000256" key="4">
    <source>
        <dbReference type="ARBA" id="ARBA00022448"/>
    </source>
</evidence>
<comment type="caution">
    <text evidence="9">The sequence shown here is derived from an EMBL/GenBank/DDBJ whole genome shotgun (WGS) entry which is preliminary data.</text>
</comment>
<dbReference type="Gene3D" id="2.30.29.30">
    <property type="entry name" value="Pleckstrin-homology domain (PH domain)/Phosphotyrosine-binding domain (PTB)"/>
    <property type="match status" value="1"/>
</dbReference>
<feature type="domain" description="Exocyst component Exo84 C-terminal" evidence="8">
    <location>
        <begin position="448"/>
        <end position="646"/>
    </location>
</feature>
<dbReference type="SUPFAM" id="SSF50729">
    <property type="entry name" value="PH domain-like"/>
    <property type="match status" value="1"/>
</dbReference>
<feature type="compositionally biased region" description="Pro residues" evidence="7">
    <location>
        <begin position="11"/>
        <end position="21"/>
    </location>
</feature>
<keyword evidence="6" id="KW-0653">Protein transport</keyword>
<dbReference type="Gene3D" id="1.20.58.1220">
    <property type="entry name" value="Exo84p, C-terminal helical domain"/>
    <property type="match status" value="1"/>
</dbReference>
<reference evidence="9" key="1">
    <citation type="journal article" date="2020" name="Fungal Divers.">
        <title>Resolving the Mortierellaceae phylogeny through synthesis of multi-gene phylogenetics and phylogenomics.</title>
        <authorList>
            <person name="Vandepol N."/>
            <person name="Liber J."/>
            <person name="Desiro A."/>
            <person name="Na H."/>
            <person name="Kennedy M."/>
            <person name="Barry K."/>
            <person name="Grigoriev I.V."/>
            <person name="Miller A.N."/>
            <person name="O'Donnell K."/>
            <person name="Stajich J.E."/>
            <person name="Bonito G."/>
        </authorList>
    </citation>
    <scope>NUCLEOTIDE SEQUENCE</scope>
    <source>
        <strain evidence="9">KOD1015</strain>
    </source>
</reference>
<protein>
    <recommendedName>
        <fullName evidence="3">Exocyst complex component EXO84</fullName>
    </recommendedName>
</protein>
<dbReference type="InterPro" id="IPR042560">
    <property type="entry name" value="Exo84_C_2"/>
</dbReference>
<dbReference type="Proteomes" id="UP000780801">
    <property type="component" value="Unassembled WGS sequence"/>
</dbReference>
<evidence type="ECO:0000256" key="5">
    <source>
        <dbReference type="ARBA" id="ARBA00022483"/>
    </source>
</evidence>
<dbReference type="InterPro" id="IPR033961">
    <property type="entry name" value="Exo84"/>
</dbReference>
<evidence type="ECO:0000256" key="1">
    <source>
        <dbReference type="ARBA" id="ARBA00004398"/>
    </source>
</evidence>
<dbReference type="GO" id="GO:0000145">
    <property type="term" value="C:exocyst"/>
    <property type="evidence" value="ECO:0007669"/>
    <property type="project" value="InterPro"/>
</dbReference>
<keyword evidence="10" id="KW-1185">Reference proteome</keyword>
<comment type="similarity">
    <text evidence="2">Belongs to the EXO84 family.</text>
</comment>
<evidence type="ECO:0000313" key="9">
    <source>
        <dbReference type="EMBL" id="KAF9581366.1"/>
    </source>
</evidence>
<dbReference type="SUPFAM" id="SSF74788">
    <property type="entry name" value="Cullin repeat-like"/>
    <property type="match status" value="1"/>
</dbReference>
<gene>
    <name evidence="9" type="primary">EXO84</name>
    <name evidence="9" type="ORF">BGW38_001641</name>
</gene>
<feature type="compositionally biased region" description="Basic and acidic residues" evidence="7">
    <location>
        <begin position="24"/>
        <end position="37"/>
    </location>
</feature>
<dbReference type="EMBL" id="JAABOA010001529">
    <property type="protein sequence ID" value="KAF9581366.1"/>
    <property type="molecule type" value="Genomic_DNA"/>
</dbReference>
<dbReference type="InterPro" id="IPR032403">
    <property type="entry name" value="Exo84_C"/>
</dbReference>
<dbReference type="Pfam" id="PF16528">
    <property type="entry name" value="Exo84_C"/>
    <property type="match status" value="1"/>
</dbReference>
<evidence type="ECO:0000256" key="6">
    <source>
        <dbReference type="ARBA" id="ARBA00022927"/>
    </source>
</evidence>
<evidence type="ECO:0000256" key="2">
    <source>
        <dbReference type="ARBA" id="ARBA00007210"/>
    </source>
</evidence>
<dbReference type="InterPro" id="IPR042561">
    <property type="entry name" value="Exo84_C_1"/>
</dbReference>
<evidence type="ECO:0000259" key="8">
    <source>
        <dbReference type="Pfam" id="PF16528"/>
    </source>
</evidence>
<dbReference type="GO" id="GO:0006887">
    <property type="term" value="P:exocytosis"/>
    <property type="evidence" value="ECO:0007669"/>
    <property type="project" value="UniProtKB-KW"/>
</dbReference>
<name>A0A9P6KDY0_9FUNG</name>
<dbReference type="AlphaFoldDB" id="A0A9P6KDY0"/>
<evidence type="ECO:0000256" key="3">
    <source>
        <dbReference type="ARBA" id="ARBA00021269"/>
    </source>
</evidence>